<dbReference type="AlphaFoldDB" id="A0A160TNK1"/>
<dbReference type="InterPro" id="IPR007492">
    <property type="entry name" value="LytTR_DNA-bd_dom"/>
</dbReference>
<dbReference type="PROSITE" id="PS50110">
    <property type="entry name" value="RESPONSE_REGULATORY"/>
    <property type="match status" value="1"/>
</dbReference>
<evidence type="ECO:0000313" key="3">
    <source>
        <dbReference type="EMBL" id="CUS46291.1"/>
    </source>
</evidence>
<gene>
    <name evidence="3" type="ORF">MGWOODY_Smn1135</name>
</gene>
<dbReference type="InterPro" id="IPR011006">
    <property type="entry name" value="CheY-like_superfamily"/>
</dbReference>
<dbReference type="InterPro" id="IPR001789">
    <property type="entry name" value="Sig_transdc_resp-reg_receiver"/>
</dbReference>
<dbReference type="PANTHER" id="PTHR37299:SF1">
    <property type="entry name" value="STAGE 0 SPORULATION PROTEIN A HOMOLOG"/>
    <property type="match status" value="1"/>
</dbReference>
<dbReference type="SMART" id="SM00850">
    <property type="entry name" value="LytTR"/>
    <property type="match status" value="1"/>
</dbReference>
<dbReference type="Pfam" id="PF00072">
    <property type="entry name" value="Response_reg"/>
    <property type="match status" value="1"/>
</dbReference>
<name>A0A160TNK1_9ZZZZ</name>
<dbReference type="Gene3D" id="2.40.50.1020">
    <property type="entry name" value="LytTr DNA-binding domain"/>
    <property type="match status" value="1"/>
</dbReference>
<reference evidence="3" key="1">
    <citation type="submission" date="2015-10" db="EMBL/GenBank/DDBJ databases">
        <authorList>
            <person name="Gilbert D.G."/>
        </authorList>
    </citation>
    <scope>NUCLEOTIDE SEQUENCE</scope>
</reference>
<dbReference type="PROSITE" id="PS50930">
    <property type="entry name" value="HTH_LYTTR"/>
    <property type="match status" value="1"/>
</dbReference>
<accession>A0A160TNK1</accession>
<dbReference type="InterPro" id="IPR046947">
    <property type="entry name" value="LytR-like"/>
</dbReference>
<dbReference type="Gene3D" id="3.40.50.2300">
    <property type="match status" value="1"/>
</dbReference>
<organism evidence="3">
    <name type="scientific">hydrothermal vent metagenome</name>
    <dbReference type="NCBI Taxonomy" id="652676"/>
    <lineage>
        <taxon>unclassified sequences</taxon>
        <taxon>metagenomes</taxon>
        <taxon>ecological metagenomes</taxon>
    </lineage>
</organism>
<dbReference type="EMBL" id="CZQE01000354">
    <property type="protein sequence ID" value="CUS46291.1"/>
    <property type="molecule type" value="Genomic_DNA"/>
</dbReference>
<sequence length="273" mass="30352">MSAFSIVTVDDEPLALRRLEIVLNGIPNARLLGSASSCDEAVALISERRPDIVLLDIRLRDGTGFDILDRLPRGVTPAVIFITAFDHFAIRAFEVSAVDYVLKPIDPPRLLEAIDRARARLAADTSASQVQEMRAIIEDLRAEFHDRARSPYETELWIRGATGSLTRVPLDLVDWVSSEDDYVRLHTGATSHLLRLSIRAFEGRVDPAQFIRVHRAALVRLSRIAEVRRTATGRREVILQGGARIAAGRVHAKRLRALLLERDGAVPMMDRGG</sequence>
<dbReference type="PANTHER" id="PTHR37299">
    <property type="entry name" value="TRANSCRIPTIONAL REGULATOR-RELATED"/>
    <property type="match status" value="1"/>
</dbReference>
<dbReference type="Pfam" id="PF04397">
    <property type="entry name" value="LytTR"/>
    <property type="match status" value="1"/>
</dbReference>
<feature type="domain" description="HTH LytTR-type" evidence="2">
    <location>
        <begin position="158"/>
        <end position="261"/>
    </location>
</feature>
<evidence type="ECO:0000259" key="1">
    <source>
        <dbReference type="PROSITE" id="PS50110"/>
    </source>
</evidence>
<dbReference type="GO" id="GO:0003677">
    <property type="term" value="F:DNA binding"/>
    <property type="evidence" value="ECO:0007669"/>
    <property type="project" value="InterPro"/>
</dbReference>
<protein>
    <submittedName>
        <fullName evidence="3">Transcriptional regulatory protein</fullName>
    </submittedName>
</protein>
<feature type="domain" description="Response regulatory" evidence="1">
    <location>
        <begin position="5"/>
        <end position="118"/>
    </location>
</feature>
<dbReference type="SUPFAM" id="SSF52172">
    <property type="entry name" value="CheY-like"/>
    <property type="match status" value="1"/>
</dbReference>
<evidence type="ECO:0000259" key="2">
    <source>
        <dbReference type="PROSITE" id="PS50930"/>
    </source>
</evidence>
<proteinExistence type="predicted"/>
<dbReference type="GO" id="GO:0000156">
    <property type="term" value="F:phosphorelay response regulator activity"/>
    <property type="evidence" value="ECO:0007669"/>
    <property type="project" value="InterPro"/>
</dbReference>
<dbReference type="SMART" id="SM00448">
    <property type="entry name" value="REC"/>
    <property type="match status" value="1"/>
</dbReference>